<evidence type="ECO:0000259" key="9">
    <source>
        <dbReference type="PROSITE" id="PS01186"/>
    </source>
</evidence>
<evidence type="ECO:0000313" key="11">
    <source>
        <dbReference type="Proteomes" id="UP001497623"/>
    </source>
</evidence>
<dbReference type="InterPro" id="IPR009030">
    <property type="entry name" value="Growth_fac_rcpt_cys_sf"/>
</dbReference>
<dbReference type="EMBL" id="CAXKWB010016160">
    <property type="protein sequence ID" value="CAL4115617.1"/>
    <property type="molecule type" value="Genomic_DNA"/>
</dbReference>
<organism evidence="10 11">
    <name type="scientific">Meganyctiphanes norvegica</name>
    <name type="common">Northern krill</name>
    <name type="synonym">Thysanopoda norvegica</name>
    <dbReference type="NCBI Taxonomy" id="48144"/>
    <lineage>
        <taxon>Eukaryota</taxon>
        <taxon>Metazoa</taxon>
        <taxon>Ecdysozoa</taxon>
        <taxon>Arthropoda</taxon>
        <taxon>Crustacea</taxon>
        <taxon>Multicrustacea</taxon>
        <taxon>Malacostraca</taxon>
        <taxon>Eumalacostraca</taxon>
        <taxon>Eucarida</taxon>
        <taxon>Euphausiacea</taxon>
        <taxon>Euphausiidae</taxon>
        <taxon>Meganyctiphanes</taxon>
    </lineage>
</organism>
<dbReference type="FunFam" id="2.10.25.10:FF:000010">
    <property type="entry name" value="Pro-epidermal growth factor"/>
    <property type="match status" value="1"/>
</dbReference>
<feature type="domain" description="EGF-like" evidence="8 9">
    <location>
        <begin position="17"/>
        <end position="28"/>
    </location>
</feature>
<feature type="non-terminal residue" evidence="10">
    <location>
        <position position="1"/>
    </location>
</feature>
<dbReference type="Proteomes" id="UP001497623">
    <property type="component" value="Unassembled WGS sequence"/>
</dbReference>
<keyword evidence="4" id="KW-0732">Signal</keyword>
<comment type="caution">
    <text evidence="10">The sequence shown here is derived from an EMBL/GenBank/DDBJ whole genome shotgun (WGS) entry which is preliminary data.</text>
</comment>
<keyword evidence="3" id="KW-0245">EGF-like domain</keyword>
<evidence type="ECO:0000256" key="4">
    <source>
        <dbReference type="ARBA" id="ARBA00022729"/>
    </source>
</evidence>
<evidence type="ECO:0000313" key="10">
    <source>
        <dbReference type="EMBL" id="CAL4115617.1"/>
    </source>
</evidence>
<comment type="subcellular location">
    <subcellularLocation>
        <location evidence="1">Secreted</location>
    </subcellularLocation>
</comment>
<dbReference type="InterPro" id="IPR001881">
    <property type="entry name" value="EGF-like_Ca-bd_dom"/>
</dbReference>
<keyword evidence="5" id="KW-0677">Repeat</keyword>
<protein>
    <recommendedName>
        <fullName evidence="8 9">EGF-like domain-containing protein</fullName>
    </recommendedName>
</protein>
<evidence type="ECO:0000256" key="1">
    <source>
        <dbReference type="ARBA" id="ARBA00004613"/>
    </source>
</evidence>
<proteinExistence type="predicted"/>
<evidence type="ECO:0000256" key="6">
    <source>
        <dbReference type="ARBA" id="ARBA00023157"/>
    </source>
</evidence>
<keyword evidence="7" id="KW-0325">Glycoprotein</keyword>
<keyword evidence="2" id="KW-0964">Secreted</keyword>
<dbReference type="PROSITE" id="PS01186">
    <property type="entry name" value="EGF_2"/>
    <property type="match status" value="1"/>
</dbReference>
<dbReference type="InterPro" id="IPR052080">
    <property type="entry name" value="vWF_C/EGF_Fibrillin"/>
</dbReference>
<feature type="non-terminal residue" evidence="10">
    <location>
        <position position="112"/>
    </location>
</feature>
<dbReference type="Pfam" id="PF07974">
    <property type="entry name" value="EGF_2"/>
    <property type="match status" value="1"/>
</dbReference>
<accession>A0AAV2R936</accession>
<dbReference type="AlphaFoldDB" id="A0AAV2R936"/>
<dbReference type="InterPro" id="IPR000742">
    <property type="entry name" value="EGF"/>
</dbReference>
<dbReference type="PROSITE" id="PS00022">
    <property type="entry name" value="EGF_1"/>
    <property type="match status" value="1"/>
</dbReference>
<dbReference type="SMART" id="SM00181">
    <property type="entry name" value="EGF"/>
    <property type="match status" value="3"/>
</dbReference>
<name>A0AAV2R936_MEGNR</name>
<dbReference type="InterPro" id="IPR013111">
    <property type="entry name" value="EGF_extracell"/>
</dbReference>
<keyword evidence="11" id="KW-1185">Reference proteome</keyword>
<dbReference type="InterPro" id="IPR018097">
    <property type="entry name" value="EGF_Ca-bd_CS"/>
</dbReference>
<gene>
    <name evidence="10" type="ORF">MNOR_LOCUS20698</name>
</gene>
<dbReference type="PANTHER" id="PTHR47333">
    <property type="entry name" value="VON WILLEBRAND FACTOR C AND EGF DOMAIN-CONTAINING PROTEIN"/>
    <property type="match status" value="1"/>
</dbReference>
<dbReference type="Gene3D" id="2.10.25.10">
    <property type="entry name" value="Laminin"/>
    <property type="match status" value="3"/>
</dbReference>
<dbReference type="SMART" id="SM00179">
    <property type="entry name" value="EGF_CA"/>
    <property type="match status" value="2"/>
</dbReference>
<keyword evidence="6" id="KW-1015">Disulfide bond</keyword>
<dbReference type="Pfam" id="PF14670">
    <property type="entry name" value="FXa_inhibition"/>
    <property type="match status" value="2"/>
</dbReference>
<evidence type="ECO:0000256" key="3">
    <source>
        <dbReference type="ARBA" id="ARBA00022536"/>
    </source>
</evidence>
<evidence type="ECO:0000256" key="7">
    <source>
        <dbReference type="ARBA" id="ARBA00023180"/>
    </source>
</evidence>
<dbReference type="SUPFAM" id="SSF57184">
    <property type="entry name" value="Growth factor receptor domain"/>
    <property type="match status" value="1"/>
</dbReference>
<evidence type="ECO:0000259" key="8">
    <source>
        <dbReference type="PROSITE" id="PS00022"/>
    </source>
</evidence>
<reference evidence="10 11" key="1">
    <citation type="submission" date="2024-05" db="EMBL/GenBank/DDBJ databases">
        <authorList>
            <person name="Wallberg A."/>
        </authorList>
    </citation>
    <scope>NUCLEOTIDE SEQUENCE [LARGE SCALE GENOMIC DNA]</scope>
</reference>
<dbReference type="GO" id="GO:0005509">
    <property type="term" value="F:calcium ion binding"/>
    <property type="evidence" value="ECO:0007669"/>
    <property type="project" value="InterPro"/>
</dbReference>
<dbReference type="PROSITE" id="PS01187">
    <property type="entry name" value="EGF_CA"/>
    <property type="match status" value="2"/>
</dbReference>
<dbReference type="PANTHER" id="PTHR47333:SF4">
    <property type="entry name" value="EGF-LIKE DOMAIN-CONTAINING PROTEIN"/>
    <property type="match status" value="1"/>
</dbReference>
<dbReference type="GO" id="GO:0005576">
    <property type="term" value="C:extracellular region"/>
    <property type="evidence" value="ECO:0007669"/>
    <property type="project" value="UniProtKB-SubCell"/>
</dbReference>
<evidence type="ECO:0000256" key="5">
    <source>
        <dbReference type="ARBA" id="ARBA00022737"/>
    </source>
</evidence>
<evidence type="ECO:0000256" key="2">
    <source>
        <dbReference type="ARBA" id="ARBA00022525"/>
    </source>
</evidence>
<sequence length="112" mass="12273">ECRGSCRNGGRCVRGRCRCDLGFFGASCQYDVNECALDNGGCEHECKNTVGSYKCCCRRAYTLRNDQRSCTDVNECSTNKGGCSDLCINSIGSYYCRCAAGRRLLPDGRTCT</sequence>